<keyword evidence="2" id="KW-0964">Secreted</keyword>
<dbReference type="SMART" id="SM00111">
    <property type="entry name" value="C4"/>
    <property type="match status" value="1"/>
</dbReference>
<evidence type="ECO:0000313" key="10">
    <source>
        <dbReference type="Proteomes" id="UP001292094"/>
    </source>
</evidence>
<dbReference type="EMBL" id="JAWZYT010000352">
    <property type="protein sequence ID" value="KAK4324550.1"/>
    <property type="molecule type" value="Genomic_DNA"/>
</dbReference>
<keyword evidence="10" id="KW-1185">Reference proteome</keyword>
<dbReference type="AlphaFoldDB" id="A0AAE1QE31"/>
<keyword evidence="6" id="KW-0176">Collagen</keyword>
<evidence type="ECO:0000256" key="4">
    <source>
        <dbReference type="ARBA" id="ARBA00022737"/>
    </source>
</evidence>
<feature type="domain" description="Collagen IV NC1" evidence="8">
    <location>
        <begin position="16"/>
        <end position="118"/>
    </location>
</feature>
<evidence type="ECO:0000313" key="9">
    <source>
        <dbReference type="EMBL" id="KAK4324550.1"/>
    </source>
</evidence>
<keyword evidence="7" id="KW-1015">Disulfide bond</keyword>
<dbReference type="InterPro" id="IPR001442">
    <property type="entry name" value="Collagen_IV_NC"/>
</dbReference>
<comment type="subcellular location">
    <subcellularLocation>
        <location evidence="1">Secreted</location>
        <location evidence="1">Extracellular space</location>
        <location evidence="1">Extracellular matrix</location>
        <location evidence="1">Basement membrane</location>
    </subcellularLocation>
</comment>
<keyword evidence="3" id="KW-0272">Extracellular matrix</keyword>
<dbReference type="Proteomes" id="UP001292094">
    <property type="component" value="Unassembled WGS sequence"/>
</dbReference>
<dbReference type="PROSITE" id="PS51403">
    <property type="entry name" value="NC1_IV"/>
    <property type="match status" value="1"/>
</dbReference>
<dbReference type="Gene3D" id="2.170.240.10">
    <property type="entry name" value="Collagen IV, non-collagenous"/>
    <property type="match status" value="1"/>
</dbReference>
<evidence type="ECO:0000256" key="7">
    <source>
        <dbReference type="ARBA" id="ARBA00023157"/>
    </source>
</evidence>
<evidence type="ECO:0000256" key="5">
    <source>
        <dbReference type="ARBA" id="ARBA00022869"/>
    </source>
</evidence>
<keyword evidence="4" id="KW-0677">Repeat</keyword>
<reference evidence="9" key="1">
    <citation type="submission" date="2023-11" db="EMBL/GenBank/DDBJ databases">
        <title>Genome assemblies of two species of porcelain crab, Petrolisthes cinctipes and Petrolisthes manimaculis (Anomura: Porcellanidae).</title>
        <authorList>
            <person name="Angst P."/>
        </authorList>
    </citation>
    <scope>NUCLEOTIDE SEQUENCE</scope>
    <source>
        <strain evidence="9">PB745_02</strain>
        <tissue evidence="9">Gill</tissue>
    </source>
</reference>
<evidence type="ECO:0000256" key="6">
    <source>
        <dbReference type="ARBA" id="ARBA00023119"/>
    </source>
</evidence>
<keyword evidence="5" id="KW-0084">Basement membrane</keyword>
<dbReference type="SUPFAM" id="SSF56436">
    <property type="entry name" value="C-type lectin-like"/>
    <property type="match status" value="1"/>
</dbReference>
<name>A0AAE1QE31_9EUCA</name>
<evidence type="ECO:0000256" key="3">
    <source>
        <dbReference type="ARBA" id="ARBA00022530"/>
    </source>
</evidence>
<sequence>MLHIQTYHLVTENPWLPNNTTFSAQYYYPRCPSGTSFMWQGYSLLNVMGNQQTQGQDLGATGSCMRKFTSVPYLLCNLNDKCEFSLSKDYSYWLSATQPLPLMVTTITGPEIEKYVSK</sequence>
<dbReference type="GO" id="GO:0005581">
    <property type="term" value="C:collagen trimer"/>
    <property type="evidence" value="ECO:0007669"/>
    <property type="project" value="UniProtKB-KW"/>
</dbReference>
<dbReference type="GO" id="GO:0005201">
    <property type="term" value="F:extracellular matrix structural constituent"/>
    <property type="evidence" value="ECO:0007669"/>
    <property type="project" value="InterPro"/>
</dbReference>
<comment type="caution">
    <text evidence="9">The sequence shown here is derived from an EMBL/GenBank/DDBJ whole genome shotgun (WGS) entry which is preliminary data.</text>
</comment>
<accession>A0AAE1QE31</accession>
<dbReference type="InterPro" id="IPR036954">
    <property type="entry name" value="Collagen_IV_NC_sf"/>
</dbReference>
<proteinExistence type="predicted"/>
<dbReference type="Pfam" id="PF01413">
    <property type="entry name" value="C4"/>
    <property type="match status" value="1"/>
</dbReference>
<dbReference type="GO" id="GO:0005604">
    <property type="term" value="C:basement membrane"/>
    <property type="evidence" value="ECO:0007669"/>
    <property type="project" value="UniProtKB-SubCell"/>
</dbReference>
<dbReference type="InterPro" id="IPR016187">
    <property type="entry name" value="CTDL_fold"/>
</dbReference>
<evidence type="ECO:0000259" key="8">
    <source>
        <dbReference type="PROSITE" id="PS51403"/>
    </source>
</evidence>
<evidence type="ECO:0000256" key="1">
    <source>
        <dbReference type="ARBA" id="ARBA00004302"/>
    </source>
</evidence>
<protein>
    <recommendedName>
        <fullName evidence="8">Collagen IV NC1 domain-containing protein</fullName>
    </recommendedName>
</protein>
<gene>
    <name evidence="9" type="ORF">Pmani_004825</name>
</gene>
<organism evidence="9 10">
    <name type="scientific">Petrolisthes manimaculis</name>
    <dbReference type="NCBI Taxonomy" id="1843537"/>
    <lineage>
        <taxon>Eukaryota</taxon>
        <taxon>Metazoa</taxon>
        <taxon>Ecdysozoa</taxon>
        <taxon>Arthropoda</taxon>
        <taxon>Crustacea</taxon>
        <taxon>Multicrustacea</taxon>
        <taxon>Malacostraca</taxon>
        <taxon>Eumalacostraca</taxon>
        <taxon>Eucarida</taxon>
        <taxon>Decapoda</taxon>
        <taxon>Pleocyemata</taxon>
        <taxon>Anomura</taxon>
        <taxon>Galatheoidea</taxon>
        <taxon>Porcellanidae</taxon>
        <taxon>Petrolisthes</taxon>
    </lineage>
</organism>
<evidence type="ECO:0000256" key="2">
    <source>
        <dbReference type="ARBA" id="ARBA00022525"/>
    </source>
</evidence>